<sequence length="160" mass="18113">MGEKPTLYLETTIPSYLAARLSRDLIVAANQQATHERWIYERDKFQIYISQAVVVEAQAGDPEVASLRSRYLEGLEILPVTDEVEKLARKYITVLGIPQKSALDAVHLAYGVAYNLDYILTWNCKHLAHGEVRKKLKRYNASVGLETPEIVTPLELMGRN</sequence>
<name>A0A9X7IZX1_9FIRM</name>
<gene>
    <name evidence="1" type="ORF">MOST_31030</name>
</gene>
<evidence type="ECO:0000313" key="2">
    <source>
        <dbReference type="Proteomes" id="UP000239430"/>
    </source>
</evidence>
<organism evidence="1 2">
    <name type="scientific">Neomoorella stamsii</name>
    <dbReference type="NCBI Taxonomy" id="1266720"/>
    <lineage>
        <taxon>Bacteria</taxon>
        <taxon>Bacillati</taxon>
        <taxon>Bacillota</taxon>
        <taxon>Clostridia</taxon>
        <taxon>Neomoorellales</taxon>
        <taxon>Neomoorellaceae</taxon>
        <taxon>Neomoorella</taxon>
    </lineage>
</organism>
<dbReference type="Proteomes" id="UP000239430">
    <property type="component" value="Unassembled WGS sequence"/>
</dbReference>
<protein>
    <recommendedName>
        <fullName evidence="3">PIN domain-containing protein</fullName>
    </recommendedName>
</protein>
<keyword evidence="2" id="KW-1185">Reference proteome</keyword>
<dbReference type="EMBL" id="PVXL01000076">
    <property type="protein sequence ID" value="PRR69223.1"/>
    <property type="molecule type" value="Genomic_DNA"/>
</dbReference>
<reference evidence="1 2" key="1">
    <citation type="submission" date="2018-03" db="EMBL/GenBank/DDBJ databases">
        <title>Genome sequence of Moorella stamsii DSM 26217.</title>
        <authorList>
            <person name="Poehlein A."/>
            <person name="Daniel R."/>
        </authorList>
    </citation>
    <scope>NUCLEOTIDE SEQUENCE [LARGE SCALE GENOMIC DNA]</scope>
    <source>
        <strain evidence="2">DSM 26217</strain>
    </source>
</reference>
<dbReference type="SUPFAM" id="SSF88723">
    <property type="entry name" value="PIN domain-like"/>
    <property type="match status" value="1"/>
</dbReference>
<dbReference type="CDD" id="cd18687">
    <property type="entry name" value="PIN_VapC-like"/>
    <property type="match status" value="1"/>
</dbReference>
<accession>A0A9X7IZX1</accession>
<evidence type="ECO:0008006" key="3">
    <source>
        <dbReference type="Google" id="ProtNLM"/>
    </source>
</evidence>
<dbReference type="RefSeq" id="WP_054937083.1">
    <property type="nucleotide sequence ID" value="NZ_PVXL01000076.1"/>
</dbReference>
<proteinExistence type="predicted"/>
<dbReference type="AlphaFoldDB" id="A0A9X7IZX1"/>
<dbReference type="InterPro" id="IPR029060">
    <property type="entry name" value="PIN-like_dom_sf"/>
</dbReference>
<evidence type="ECO:0000313" key="1">
    <source>
        <dbReference type="EMBL" id="PRR69223.1"/>
    </source>
</evidence>
<comment type="caution">
    <text evidence="1">The sequence shown here is derived from an EMBL/GenBank/DDBJ whole genome shotgun (WGS) entry which is preliminary data.</text>
</comment>